<evidence type="ECO:0000256" key="3">
    <source>
        <dbReference type="ARBA" id="ARBA00022448"/>
    </source>
</evidence>
<keyword evidence="4 7" id="KW-0732">Signal</keyword>
<dbReference type="PANTHER" id="PTHR43649:SF28">
    <property type="entry name" value="BINDING PROTEIN COMPONENT OF ABC SUGAR TRANSPORTER-RELATED"/>
    <property type="match status" value="1"/>
</dbReference>
<reference evidence="8 9" key="1">
    <citation type="submission" date="2019-04" db="EMBL/GenBank/DDBJ databases">
        <title>Natronospirillum operosus gen. nov., sp. nov., a haloalkaliphilic satellite isolated from decaying biomass of laboratory culture of cyanobacterium Geitlerinema sp. and proposal of Natronospirillaceae fam. nov. and Saccharospirillaceae fam. nov.</title>
        <authorList>
            <person name="Kevbrin V."/>
            <person name="Boltyanskaya Y."/>
            <person name="Koziaeva V."/>
            <person name="Grouzdev D.S."/>
            <person name="Park M."/>
            <person name="Cho J."/>
        </authorList>
    </citation>
    <scope>NUCLEOTIDE SEQUENCE [LARGE SCALE GENOMIC DNA]</scope>
    <source>
        <strain evidence="8 9">G-116</strain>
    </source>
</reference>
<dbReference type="RefSeq" id="WP_135484067.1">
    <property type="nucleotide sequence ID" value="NZ_SRMF01000007.1"/>
</dbReference>
<dbReference type="InterPro" id="IPR050490">
    <property type="entry name" value="Bact_solute-bd_prot1"/>
</dbReference>
<dbReference type="GO" id="GO:0042597">
    <property type="term" value="C:periplasmic space"/>
    <property type="evidence" value="ECO:0007669"/>
    <property type="project" value="UniProtKB-SubCell"/>
</dbReference>
<comment type="caution">
    <text evidence="8">The sequence shown here is derived from an EMBL/GenBank/DDBJ whole genome shotgun (WGS) entry which is preliminary data.</text>
</comment>
<evidence type="ECO:0000313" key="8">
    <source>
        <dbReference type="EMBL" id="TGG91656.1"/>
    </source>
</evidence>
<comment type="similarity">
    <text evidence="2">Belongs to the bacterial solute-binding protein 1 family.</text>
</comment>
<dbReference type="Pfam" id="PF01547">
    <property type="entry name" value="SBP_bac_1"/>
    <property type="match status" value="1"/>
</dbReference>
<dbReference type="OrthoDB" id="9798191at2"/>
<evidence type="ECO:0000256" key="2">
    <source>
        <dbReference type="ARBA" id="ARBA00008520"/>
    </source>
</evidence>
<dbReference type="Gene3D" id="3.40.190.10">
    <property type="entry name" value="Periplasmic binding protein-like II"/>
    <property type="match status" value="2"/>
</dbReference>
<proteinExistence type="inferred from homology"/>
<evidence type="ECO:0000256" key="4">
    <source>
        <dbReference type="ARBA" id="ARBA00022729"/>
    </source>
</evidence>
<accession>A0A4Z0WAT0</accession>
<dbReference type="SUPFAM" id="SSF53850">
    <property type="entry name" value="Periplasmic binding protein-like II"/>
    <property type="match status" value="1"/>
</dbReference>
<comment type="subcellular location">
    <subcellularLocation>
        <location evidence="1">Periplasm</location>
    </subcellularLocation>
</comment>
<evidence type="ECO:0000313" key="9">
    <source>
        <dbReference type="Proteomes" id="UP000297475"/>
    </source>
</evidence>
<protein>
    <recommendedName>
        <fullName evidence="6">Probable sugar-binding periplasmic protein</fullName>
    </recommendedName>
</protein>
<dbReference type="InterPro" id="IPR006059">
    <property type="entry name" value="SBP"/>
</dbReference>
<dbReference type="Proteomes" id="UP000297475">
    <property type="component" value="Unassembled WGS sequence"/>
</dbReference>
<evidence type="ECO:0000256" key="5">
    <source>
        <dbReference type="ARBA" id="ARBA00049629"/>
    </source>
</evidence>
<feature type="signal peptide" evidence="7">
    <location>
        <begin position="1"/>
        <end position="22"/>
    </location>
</feature>
<evidence type="ECO:0000256" key="6">
    <source>
        <dbReference type="ARBA" id="ARBA00049753"/>
    </source>
</evidence>
<sequence length="417" mass="44871">MKFQKTLLGAAIAGTLASGSMAGEVEVLHWWTSGGEAAAIAVLRDMVEEEGHTWTDFSVAGGAGENAMTVLRARAVSGNPPASAQIKGLEIQEWGDLGFLASLDDVAAANGWDDFLPEEVASVMKYNGEYVAVPVNVHRVNWMWINPEVLASAGASVPTTLDELWETADQLQEAGYTAIAHGGQAWQDATIFESLVLATGGPELYSRAFVDHDEDALTSDAMREAFTHLRRVTEYLDQGAPGRDWDQATSMVIRGEAGMQFMGDWAKGEFTAAGLTAGEDYLCVAFPGTEGTFTHNVDSLAMFEQRTEANREAQQTMARLVLSSDFQETFNQNKGSIPVRLDHDMSTFDECAQASMETFLATSQSGEGLVPSMAHGMSTTSSIQGAIYDVVTAYFNSTSMTEDQAVNRLAAAVRAAR</sequence>
<evidence type="ECO:0000256" key="7">
    <source>
        <dbReference type="SAM" id="SignalP"/>
    </source>
</evidence>
<dbReference type="EMBL" id="SRMF01000007">
    <property type="protein sequence ID" value="TGG91656.1"/>
    <property type="molecule type" value="Genomic_DNA"/>
</dbReference>
<feature type="chain" id="PRO_5021471577" description="Probable sugar-binding periplasmic protein" evidence="7">
    <location>
        <begin position="23"/>
        <end position="417"/>
    </location>
</feature>
<name>A0A4Z0WAT0_9GAMM</name>
<comment type="function">
    <text evidence="5">Part of a binding-protein-dependent transport system for a sugar.</text>
</comment>
<evidence type="ECO:0000256" key="1">
    <source>
        <dbReference type="ARBA" id="ARBA00004418"/>
    </source>
</evidence>
<dbReference type="AlphaFoldDB" id="A0A4Z0WAT0"/>
<keyword evidence="3" id="KW-0813">Transport</keyword>
<keyword evidence="9" id="KW-1185">Reference proteome</keyword>
<gene>
    <name evidence="8" type="ORF">E4656_14745</name>
</gene>
<organism evidence="8 9">
    <name type="scientific">Natronospirillum operosum</name>
    <dbReference type="NCBI Taxonomy" id="2759953"/>
    <lineage>
        <taxon>Bacteria</taxon>
        <taxon>Pseudomonadati</taxon>
        <taxon>Pseudomonadota</taxon>
        <taxon>Gammaproteobacteria</taxon>
        <taxon>Oceanospirillales</taxon>
        <taxon>Natronospirillaceae</taxon>
        <taxon>Natronospirillum</taxon>
    </lineage>
</organism>
<dbReference type="PANTHER" id="PTHR43649">
    <property type="entry name" value="ARABINOSE-BINDING PROTEIN-RELATED"/>
    <property type="match status" value="1"/>
</dbReference>